<organism evidence="7 8">
    <name type="scientific">Serendipita indica (strain DSM 11827)</name>
    <name type="common">Root endophyte fungus</name>
    <name type="synonym">Piriformospora indica</name>
    <dbReference type="NCBI Taxonomy" id="1109443"/>
    <lineage>
        <taxon>Eukaryota</taxon>
        <taxon>Fungi</taxon>
        <taxon>Dikarya</taxon>
        <taxon>Basidiomycota</taxon>
        <taxon>Agaricomycotina</taxon>
        <taxon>Agaricomycetes</taxon>
        <taxon>Sebacinales</taxon>
        <taxon>Serendipitaceae</taxon>
        <taxon>Serendipita</taxon>
    </lineage>
</organism>
<keyword evidence="4 5" id="KW-0472">Membrane</keyword>
<feature type="transmembrane region" description="Helical" evidence="5">
    <location>
        <begin position="224"/>
        <end position="242"/>
    </location>
</feature>
<dbReference type="GO" id="GO:0008610">
    <property type="term" value="P:lipid biosynthetic process"/>
    <property type="evidence" value="ECO:0007669"/>
    <property type="project" value="InterPro"/>
</dbReference>
<dbReference type="FunCoup" id="G4U2I4">
    <property type="interactions" value="106"/>
</dbReference>
<keyword evidence="2 5" id="KW-0812">Transmembrane</keyword>
<dbReference type="PANTHER" id="PTHR11863">
    <property type="entry name" value="STEROL DESATURASE"/>
    <property type="match status" value="1"/>
</dbReference>
<dbReference type="EMBL" id="CAFZ01001873">
    <property type="protein sequence ID" value="CCA77796.1"/>
    <property type="molecule type" value="Genomic_DNA"/>
</dbReference>
<evidence type="ECO:0000313" key="7">
    <source>
        <dbReference type="EMBL" id="CCA77796.1"/>
    </source>
</evidence>
<dbReference type="GO" id="GO:0016491">
    <property type="term" value="F:oxidoreductase activity"/>
    <property type="evidence" value="ECO:0007669"/>
    <property type="project" value="InterPro"/>
</dbReference>
<feature type="transmembrane region" description="Helical" evidence="5">
    <location>
        <begin position="184"/>
        <end position="204"/>
    </location>
</feature>
<keyword evidence="8" id="KW-1185">Reference proteome</keyword>
<feature type="transmembrane region" description="Helical" evidence="5">
    <location>
        <begin position="248"/>
        <end position="271"/>
    </location>
</feature>
<dbReference type="GO" id="GO:0005506">
    <property type="term" value="F:iron ion binding"/>
    <property type="evidence" value="ECO:0007669"/>
    <property type="project" value="InterPro"/>
</dbReference>
<evidence type="ECO:0000256" key="5">
    <source>
        <dbReference type="SAM" id="Phobius"/>
    </source>
</evidence>
<dbReference type="OMA" id="FVFICPM"/>
<keyword evidence="3 5" id="KW-1133">Transmembrane helix</keyword>
<dbReference type="eggNOG" id="KOG0872">
    <property type="taxonomic scope" value="Eukaryota"/>
</dbReference>
<comment type="subcellular location">
    <subcellularLocation>
        <location evidence="1">Membrane</location>
    </subcellularLocation>
</comment>
<sequence length="350" mass="40799">MDYILSVLDNLILDKIWASVVPAAVFDQQVPWNTTKFPAASSASATWLSMVSHLPHPSPDEFLVKNAEAPMYQTPSFLAQFESPPLVPSAWPRSYIPRQLISISIITLIGIHILYFLFATLSYYFIFDHRMMKHPRFLKNQVRLEIMSSLKAFPGITLLTLPFFQAEVMGYSRLYDDPEKYGWTYLVLSVPLFLLVTDYCIYWIHRWLHHPILYKRLHKPHHKWIIPTPFASHAFHFVDGYAQSFPYHMFIMIFPLHRAVYLVLFVLVNFWSIFIHDSDMITGHALENIINGPAHHTLHHLYFTCNYGQYFTWADKAGGSYRKPESEHDPLIEILAAEKEKEKEKLGKAQ</sequence>
<feature type="transmembrane region" description="Helical" evidence="5">
    <location>
        <begin position="146"/>
        <end position="164"/>
    </location>
</feature>
<gene>
    <name evidence="7" type="ORF">PIIN_03431</name>
</gene>
<evidence type="ECO:0000256" key="1">
    <source>
        <dbReference type="ARBA" id="ARBA00004370"/>
    </source>
</evidence>
<reference evidence="7 8" key="1">
    <citation type="journal article" date="2011" name="PLoS Pathog.">
        <title>Endophytic Life Strategies Decoded by Genome and Transcriptome Analyses of the Mutualistic Root Symbiont Piriformospora indica.</title>
        <authorList>
            <person name="Zuccaro A."/>
            <person name="Lahrmann U."/>
            <person name="Guldener U."/>
            <person name="Langen G."/>
            <person name="Pfiffi S."/>
            <person name="Biedenkopf D."/>
            <person name="Wong P."/>
            <person name="Samans B."/>
            <person name="Grimm C."/>
            <person name="Basiewicz M."/>
            <person name="Murat C."/>
            <person name="Martin F."/>
            <person name="Kogel K.H."/>
        </authorList>
    </citation>
    <scope>NUCLEOTIDE SEQUENCE [LARGE SCALE GENOMIC DNA]</scope>
    <source>
        <strain evidence="7 8">DSM 11827</strain>
    </source>
</reference>
<protein>
    <submittedName>
        <fullName evidence="7">Probable sterol delta 5,6-desaturase</fullName>
    </submittedName>
</protein>
<proteinExistence type="predicted"/>
<dbReference type="STRING" id="1109443.G4U2I4"/>
<dbReference type="GO" id="GO:0016020">
    <property type="term" value="C:membrane"/>
    <property type="evidence" value="ECO:0007669"/>
    <property type="project" value="UniProtKB-SubCell"/>
</dbReference>
<dbReference type="InParanoid" id="G4U2I4"/>
<evidence type="ECO:0000313" key="8">
    <source>
        <dbReference type="Proteomes" id="UP000007148"/>
    </source>
</evidence>
<evidence type="ECO:0000256" key="3">
    <source>
        <dbReference type="ARBA" id="ARBA00022989"/>
    </source>
</evidence>
<evidence type="ECO:0000259" key="6">
    <source>
        <dbReference type="Pfam" id="PF04116"/>
    </source>
</evidence>
<name>G4U2I4_SERID</name>
<feature type="domain" description="Fatty acid hydroxylase" evidence="6">
    <location>
        <begin position="191"/>
        <end position="319"/>
    </location>
</feature>
<dbReference type="InterPro" id="IPR050307">
    <property type="entry name" value="Sterol_Desaturase_Related"/>
</dbReference>
<dbReference type="Proteomes" id="UP000007148">
    <property type="component" value="Unassembled WGS sequence"/>
</dbReference>
<dbReference type="InterPro" id="IPR006694">
    <property type="entry name" value="Fatty_acid_hydroxylase"/>
</dbReference>
<dbReference type="AlphaFoldDB" id="G4U2I4"/>
<evidence type="ECO:0000256" key="2">
    <source>
        <dbReference type="ARBA" id="ARBA00022692"/>
    </source>
</evidence>
<dbReference type="OrthoDB" id="6354873at2759"/>
<accession>G4U2I4</accession>
<feature type="transmembrane region" description="Helical" evidence="5">
    <location>
        <begin position="100"/>
        <end position="126"/>
    </location>
</feature>
<dbReference type="Pfam" id="PF04116">
    <property type="entry name" value="FA_hydroxylase"/>
    <property type="match status" value="1"/>
</dbReference>
<evidence type="ECO:0000256" key="4">
    <source>
        <dbReference type="ARBA" id="ARBA00023136"/>
    </source>
</evidence>
<comment type="caution">
    <text evidence="7">The sequence shown here is derived from an EMBL/GenBank/DDBJ whole genome shotgun (WGS) entry which is preliminary data.</text>
</comment>
<dbReference type="HOGENOM" id="CLU_047036_3_1_1"/>